<name>A0A3B1ADL9_9ZZZZ</name>
<gene>
    <name evidence="3" type="ORF">MNBD_GAMMA21-1011</name>
</gene>
<evidence type="ECO:0000259" key="2">
    <source>
        <dbReference type="PROSITE" id="PS51782"/>
    </source>
</evidence>
<dbReference type="InterPro" id="IPR018392">
    <property type="entry name" value="LysM"/>
</dbReference>
<feature type="domain" description="LysM" evidence="2">
    <location>
        <begin position="157"/>
        <end position="204"/>
    </location>
</feature>
<feature type="region of interest" description="Disordered" evidence="1">
    <location>
        <begin position="1"/>
        <end position="24"/>
    </location>
</feature>
<evidence type="ECO:0000256" key="1">
    <source>
        <dbReference type="SAM" id="MobiDB-lite"/>
    </source>
</evidence>
<dbReference type="AlphaFoldDB" id="A0A3B1ADL9"/>
<dbReference type="EMBL" id="UOFR01000038">
    <property type="protein sequence ID" value="VAW96399.1"/>
    <property type="molecule type" value="Genomic_DNA"/>
</dbReference>
<protein>
    <recommendedName>
        <fullName evidence="2">LysM domain-containing protein</fullName>
    </recommendedName>
</protein>
<accession>A0A3B1ADL9</accession>
<organism evidence="3">
    <name type="scientific">hydrothermal vent metagenome</name>
    <dbReference type="NCBI Taxonomy" id="652676"/>
    <lineage>
        <taxon>unclassified sequences</taxon>
        <taxon>metagenomes</taxon>
        <taxon>ecological metagenomes</taxon>
    </lineage>
</organism>
<sequence>MAIQEHGGSSGDGLYPPPSPEEKTIGRQIQAGELPIEVERELTPHHSNWLIVEKSDAKELRESDKFKFFANIGGHWTDKVRDGREASRHDEWYAFEKKPTQKTSGGGAAKNNNSMYIPAGLGQETFLNLDPTVRISTPQSGGELKLNNNTPFKNNLTQHTFVEGDTVSSVAKQYSGSDNPEAIYNFNPRYSARLRPQTGDTVRVLAGRELKVDGSVQNSASVTLSWQGPTSGTQTLDNTKGGKNETVSWETTIPAKAGDYHLTANASGATSNTVTLKVIDPNAHWIRFNLFDENDKLVKEKKLDYLVRFDDGTEIRSQLKNGTDYLTSVPFFPFTIEIIPGKELNDKLAVLRERLRTELATSIAQVKADTARHEKEWAKIGNVEAGFIYLGSGLTGAGEWVVDTVKGVTELATGIVDANITTYAWAGKYINHRVSAFASYANGDVEGLRKGVQLTFKSYWGAHRLGTIIWSKNTDQIRHQGVGSRYRHKQSVFLCHH</sequence>
<reference evidence="3" key="1">
    <citation type="submission" date="2018-06" db="EMBL/GenBank/DDBJ databases">
        <authorList>
            <person name="Zhirakovskaya E."/>
        </authorList>
    </citation>
    <scope>NUCLEOTIDE SEQUENCE</scope>
</reference>
<dbReference type="PROSITE" id="PS51782">
    <property type="entry name" value="LYSM"/>
    <property type="match status" value="1"/>
</dbReference>
<proteinExistence type="predicted"/>
<evidence type="ECO:0000313" key="3">
    <source>
        <dbReference type="EMBL" id="VAW96399.1"/>
    </source>
</evidence>